<feature type="signal peptide" evidence="1">
    <location>
        <begin position="1"/>
        <end position="29"/>
    </location>
</feature>
<sequence>MLNKFILKALTAVLTLCAVSLIFSAISFAGTTTYVYDEMDRLSEVRLGNGNAIAYEYDKTGNLRAKKPTGPNVVTITSSASAGGNIYPLGPVPMFIGSRTEFTIVPAAGNRIGDILVDNIRIDDNIIIDNTVYGVTLYPFVSVTGNREIHVNFVPNAPFTITATSGANGTITPGTKTLYYGNDQKYDITPATGYHVADVQVDGSSIGPVTSHTFNNITANHSISATFAINTYTITTSPGSNGTITPVSPTVDYNSSPTFTITPALGYHVKTLTVDGAPLNINVNPESSAAMTHTFSNVAEEHRIDATFAINEYPITVKQGIGTIKVVKQGTETLSPPVVYVPYGESQTFNIYHTNRYKAVGVKINETKYDGDYTSYTFSNVTARQSLEAVFSKLPCSNPPARIEGTESYFTTLQAAYNAAASGATIQTQAEVFPENFTAARDITVTIKGGYTCEYAPGSFADYTILLGAERVTLGTVNLDSFRVCDAATCNIQ</sequence>
<dbReference type="InterPro" id="IPR044060">
    <property type="entry name" value="Bacterial_rp_domain"/>
</dbReference>
<dbReference type="RefSeq" id="WP_214171659.1">
    <property type="nucleotide sequence ID" value="NZ_JAHCVJ010000004.1"/>
</dbReference>
<gene>
    <name evidence="3" type="ORF">KI809_11290</name>
</gene>
<dbReference type="Pfam" id="PF18998">
    <property type="entry name" value="Flg_new_2"/>
    <property type="match status" value="2"/>
</dbReference>
<feature type="domain" description="Bacterial repeat" evidence="2">
    <location>
        <begin position="232"/>
        <end position="311"/>
    </location>
</feature>
<feature type="domain" description="Bacterial repeat" evidence="2">
    <location>
        <begin position="160"/>
        <end position="230"/>
    </location>
</feature>
<evidence type="ECO:0000313" key="4">
    <source>
        <dbReference type="Proteomes" id="UP000811899"/>
    </source>
</evidence>
<feature type="chain" id="PRO_5044025747" description="Bacterial repeat domain-containing protein" evidence="1">
    <location>
        <begin position="30"/>
        <end position="493"/>
    </location>
</feature>
<dbReference type="Proteomes" id="UP000811899">
    <property type="component" value="Unassembled WGS sequence"/>
</dbReference>
<comment type="caution">
    <text evidence="3">The sequence shown here is derived from an EMBL/GenBank/DDBJ whole genome shotgun (WGS) entry which is preliminary data.</text>
</comment>
<organism evidence="3 4">
    <name type="scientific">Geoanaerobacter pelophilus</name>
    <dbReference type="NCBI Taxonomy" id="60036"/>
    <lineage>
        <taxon>Bacteria</taxon>
        <taxon>Pseudomonadati</taxon>
        <taxon>Thermodesulfobacteriota</taxon>
        <taxon>Desulfuromonadia</taxon>
        <taxon>Geobacterales</taxon>
        <taxon>Geobacteraceae</taxon>
        <taxon>Geoanaerobacter</taxon>
    </lineage>
</organism>
<protein>
    <recommendedName>
        <fullName evidence="2">Bacterial repeat domain-containing protein</fullName>
    </recommendedName>
</protein>
<dbReference type="EMBL" id="JAHCVJ010000004">
    <property type="protein sequence ID" value="MBT0664885.1"/>
    <property type="molecule type" value="Genomic_DNA"/>
</dbReference>
<keyword evidence="1" id="KW-0732">Signal</keyword>
<proteinExistence type="predicted"/>
<dbReference type="AlphaFoldDB" id="A0AAW4L8I2"/>
<keyword evidence="4" id="KW-1185">Reference proteome</keyword>
<name>A0AAW4L8I2_9BACT</name>
<evidence type="ECO:0000313" key="3">
    <source>
        <dbReference type="EMBL" id="MBT0664885.1"/>
    </source>
</evidence>
<reference evidence="3 4" key="1">
    <citation type="submission" date="2021-05" db="EMBL/GenBank/DDBJ databases">
        <title>The draft genome of Geobacter pelophilus DSM 12255.</title>
        <authorList>
            <person name="Xu Z."/>
            <person name="Masuda Y."/>
            <person name="Itoh H."/>
            <person name="Senoo K."/>
        </authorList>
    </citation>
    <scope>NUCLEOTIDE SEQUENCE [LARGE SCALE GENOMIC DNA]</scope>
    <source>
        <strain evidence="3 4">DSM 12255</strain>
    </source>
</reference>
<evidence type="ECO:0000256" key="1">
    <source>
        <dbReference type="SAM" id="SignalP"/>
    </source>
</evidence>
<evidence type="ECO:0000259" key="2">
    <source>
        <dbReference type="Pfam" id="PF18998"/>
    </source>
</evidence>
<accession>A0AAW4L8I2</accession>